<evidence type="ECO:0000313" key="2">
    <source>
        <dbReference type="Proteomes" id="UP000230886"/>
    </source>
</evidence>
<organism evidence="1 2">
    <name type="scientific">Rhodococcus qingshengii</name>
    <dbReference type="NCBI Taxonomy" id="334542"/>
    <lineage>
        <taxon>Bacteria</taxon>
        <taxon>Bacillati</taxon>
        <taxon>Actinomycetota</taxon>
        <taxon>Actinomycetes</taxon>
        <taxon>Mycobacteriales</taxon>
        <taxon>Nocardiaceae</taxon>
        <taxon>Rhodococcus</taxon>
        <taxon>Rhodococcus erythropolis group</taxon>
    </lineage>
</organism>
<dbReference type="AlphaFoldDB" id="A0A2A5J173"/>
<dbReference type="Proteomes" id="UP000230886">
    <property type="component" value="Unassembled WGS sequence"/>
</dbReference>
<accession>A0A2A5J173</accession>
<reference evidence="1 2" key="1">
    <citation type="submission" date="2017-07" db="EMBL/GenBank/DDBJ databases">
        <title>Draft sequence of Rhodococcus enclensis 23b-28.</title>
        <authorList>
            <person name="Besaury L."/>
            <person name="Sancelme M."/>
            <person name="Amato P."/>
            <person name="Lallement A."/>
            <person name="Delort A.-M."/>
        </authorList>
    </citation>
    <scope>NUCLEOTIDE SEQUENCE [LARGE SCALE GENOMIC DNA]</scope>
    <source>
        <strain evidence="1 2">23b-28</strain>
    </source>
</reference>
<gene>
    <name evidence="1" type="ORF">CHR55_30235</name>
</gene>
<comment type="caution">
    <text evidence="1">The sequence shown here is derived from an EMBL/GenBank/DDBJ whole genome shotgun (WGS) entry which is preliminary data.</text>
</comment>
<evidence type="ECO:0000313" key="1">
    <source>
        <dbReference type="EMBL" id="PCK23330.1"/>
    </source>
</evidence>
<name>A0A2A5J173_RHOSG</name>
<protein>
    <submittedName>
        <fullName evidence="1">Uncharacterized protein</fullName>
    </submittedName>
</protein>
<sequence>MRYRMKNSIAIRTTHDIAAATGTRIGGVSSLFMCPRSLTHQSRKTTPAGSVRQHIPAAGYSGDIPLRNQKDISVI</sequence>
<dbReference type="EMBL" id="NOVD01000052">
    <property type="protein sequence ID" value="PCK23330.1"/>
    <property type="molecule type" value="Genomic_DNA"/>
</dbReference>
<proteinExistence type="predicted"/>